<evidence type="ECO:0000256" key="1">
    <source>
        <dbReference type="ARBA" id="ARBA00004401"/>
    </source>
</evidence>
<accession>A0ABM9CP69</accession>
<evidence type="ECO:0000259" key="3">
    <source>
        <dbReference type="Pfam" id="PF10502"/>
    </source>
</evidence>
<reference evidence="4" key="1">
    <citation type="submission" date="2022-01" db="EMBL/GenBank/DDBJ databases">
        <authorList>
            <person name="Criscuolo A."/>
        </authorList>
    </citation>
    <scope>NUCLEOTIDE SEQUENCE</scope>
    <source>
        <strain evidence="4">CIP111893</strain>
    </source>
</reference>
<proteinExistence type="inferred from homology"/>
<organism evidence="4 5">
    <name type="scientific">Paenibacillus plantiphilus</name>
    <dbReference type="NCBI Taxonomy" id="2905650"/>
    <lineage>
        <taxon>Bacteria</taxon>
        <taxon>Bacillati</taxon>
        <taxon>Bacillota</taxon>
        <taxon>Bacilli</taxon>
        <taxon>Bacillales</taxon>
        <taxon>Paenibacillaceae</taxon>
        <taxon>Paenibacillus</taxon>
    </lineage>
</organism>
<comment type="catalytic activity">
    <reaction evidence="2">
        <text>Cleavage of hydrophobic, N-terminal signal or leader sequences from secreted and periplasmic proteins.</text>
        <dbReference type="EC" id="3.4.21.89"/>
    </reaction>
</comment>
<keyword evidence="5" id="KW-1185">Reference proteome</keyword>
<dbReference type="RefSeq" id="WP_236344751.1">
    <property type="nucleotide sequence ID" value="NZ_CAKMMF010000029.1"/>
</dbReference>
<feature type="domain" description="Peptidase S26" evidence="3">
    <location>
        <begin position="115"/>
        <end position="251"/>
    </location>
</feature>
<comment type="subcellular location">
    <subcellularLocation>
        <location evidence="1">Cell membrane</location>
        <topology evidence="1">Single-pass type II membrane protein</topology>
    </subcellularLocation>
    <subcellularLocation>
        <location evidence="2">Membrane</location>
        <topology evidence="2">Single-pass type II membrane protein</topology>
    </subcellularLocation>
</comment>
<keyword evidence="2" id="KW-0812">Transmembrane</keyword>
<dbReference type="Gene3D" id="2.10.109.10">
    <property type="entry name" value="Umud Fragment, subunit A"/>
    <property type="match status" value="1"/>
</dbReference>
<dbReference type="EMBL" id="CAKMMF010000029">
    <property type="protein sequence ID" value="CAH1217967.1"/>
    <property type="molecule type" value="Genomic_DNA"/>
</dbReference>
<comment type="caution">
    <text evidence="4">The sequence shown here is derived from an EMBL/GenBank/DDBJ whole genome shotgun (WGS) entry which is preliminary data.</text>
</comment>
<feature type="transmembrane region" description="Helical" evidence="2">
    <location>
        <begin position="49"/>
        <end position="69"/>
    </location>
</feature>
<evidence type="ECO:0000256" key="2">
    <source>
        <dbReference type="RuleBase" id="RU362042"/>
    </source>
</evidence>
<dbReference type="InterPro" id="IPR019533">
    <property type="entry name" value="Peptidase_S26"/>
</dbReference>
<sequence>MKRTESDWTKRLEKRPFRDMQFTTGMWEQVEERLHAAKQKRNRRIQRRLAGGGLAVVALFMIAAVALWADPSLQARLFGRFDQGRSPIVDTSTPEMLPLLQEAEPSMFIHEISDDAMAWSYGAGTALVIDPDYYSAHAVSRGDMIYYKRKVPKAETGPGGRYAYSVMRVIGMPGERVQIRRNQIYIDNHKLEAFYGNGTRGRQDIQLDEAQSALADDVQLGEGEYYLLGDIWWRSGDYGVFSLSELAGKAVGYVKKQPKTTASWVKQYHEGEFVIYAEEGAESGMYRRYEVAWRDMAKNFDWRGTDNPSYTPQVMLADVDHDKTVEAVIVMVTGYGTGVYEKEVHIVRENLTEIPVADPVDAAQKAVTKAQVRAEGERVVAELAIGGQTLTEEYAADDAELWFEEPGIGSIIEFRMDEEGYLTADLSVFASPGMYMADLSVRYDWKDGELIPVRFAITDRS</sequence>
<dbReference type="Pfam" id="PF10502">
    <property type="entry name" value="Peptidase_S26"/>
    <property type="match status" value="1"/>
</dbReference>
<keyword evidence="2" id="KW-0645">Protease</keyword>
<protein>
    <recommendedName>
        <fullName evidence="2">Signal peptidase I</fullName>
        <ecNumber evidence="2">3.4.21.89</ecNumber>
    </recommendedName>
</protein>
<name>A0ABM9CP69_9BACL</name>
<dbReference type="InterPro" id="IPR036286">
    <property type="entry name" value="LexA/Signal_pep-like_sf"/>
</dbReference>
<keyword evidence="2" id="KW-0378">Hydrolase</keyword>
<keyword evidence="2" id="KW-1133">Transmembrane helix</keyword>
<dbReference type="SUPFAM" id="SSF51306">
    <property type="entry name" value="LexA/Signal peptidase"/>
    <property type="match status" value="1"/>
</dbReference>
<evidence type="ECO:0000313" key="4">
    <source>
        <dbReference type="EMBL" id="CAH1217967.1"/>
    </source>
</evidence>
<dbReference type="EC" id="3.4.21.89" evidence="2"/>
<comment type="similarity">
    <text evidence="2">Belongs to the peptidase S26 family.</text>
</comment>
<dbReference type="NCBIfam" id="TIGR02227">
    <property type="entry name" value="sigpep_I_bact"/>
    <property type="match status" value="1"/>
</dbReference>
<keyword evidence="2" id="KW-0472">Membrane</keyword>
<evidence type="ECO:0000313" key="5">
    <source>
        <dbReference type="Proteomes" id="UP000838686"/>
    </source>
</evidence>
<gene>
    <name evidence="4" type="ORF">PAECIP111893_04339</name>
</gene>
<dbReference type="Proteomes" id="UP000838686">
    <property type="component" value="Unassembled WGS sequence"/>
</dbReference>
<dbReference type="InterPro" id="IPR000223">
    <property type="entry name" value="Pept_S26A_signal_pept_1"/>
</dbReference>